<organism evidence="2 3">
    <name type="scientific">Alteromonas aquimaris</name>
    <dbReference type="NCBI Taxonomy" id="2998417"/>
    <lineage>
        <taxon>Bacteria</taxon>
        <taxon>Pseudomonadati</taxon>
        <taxon>Pseudomonadota</taxon>
        <taxon>Gammaproteobacteria</taxon>
        <taxon>Alteromonadales</taxon>
        <taxon>Alteromonadaceae</taxon>
        <taxon>Alteromonas/Salinimonas group</taxon>
        <taxon>Alteromonas</taxon>
    </lineage>
</organism>
<dbReference type="RefSeq" id="WP_265616493.1">
    <property type="nucleotide sequence ID" value="NZ_JAPFRD010000005.1"/>
</dbReference>
<feature type="domain" description="DUF7281" evidence="1">
    <location>
        <begin position="113"/>
        <end position="279"/>
    </location>
</feature>
<dbReference type="SUPFAM" id="SSF56726">
    <property type="entry name" value="DNA topoisomerase IV, alpha subunit"/>
    <property type="match status" value="1"/>
</dbReference>
<dbReference type="EMBL" id="JAPFRD010000005">
    <property type="protein sequence ID" value="MCW8107801.1"/>
    <property type="molecule type" value="Genomic_DNA"/>
</dbReference>
<dbReference type="InterPro" id="IPR036078">
    <property type="entry name" value="Spo11/TopoVI_A_sf"/>
</dbReference>
<sequence length="284" mass="32067">MVLSKQQQKSLVLFLTGAKLEFTPSLELSAYLRDAYGDLLTWKGKKLRFTPQTKEKFKQIVRLHEPDLLMLPLAGQSRIDFSTVSKFEKKAPITPESEAILITHHQGYFACIGEGVRLPPGNAIRTSYSSLQISKLKTVVVVENLDIFDQWHSANWSQRCEHTIAVYRGHEKSVSKGVKALLTGLPNHVQVIAFCDYDPEGAKIALTLPRLSALLLPTLDEHIVLKFNRIDLWRKQQNAVNFLRARDEANNIEAVKRLVNGHQPLAILQQVILASSLHLYTVNL</sequence>
<proteinExistence type="predicted"/>
<dbReference type="Pfam" id="PF23947">
    <property type="entry name" value="DUF7281"/>
    <property type="match status" value="1"/>
</dbReference>
<dbReference type="Gene3D" id="3.40.1360.10">
    <property type="match status" value="1"/>
</dbReference>
<comment type="caution">
    <text evidence="2">The sequence shown here is derived from an EMBL/GenBank/DDBJ whole genome shotgun (WGS) entry which is preliminary data.</text>
</comment>
<dbReference type="InterPro" id="IPR055705">
    <property type="entry name" value="DUF7281"/>
</dbReference>
<evidence type="ECO:0000313" key="3">
    <source>
        <dbReference type="Proteomes" id="UP001142810"/>
    </source>
</evidence>
<evidence type="ECO:0000259" key="1">
    <source>
        <dbReference type="Pfam" id="PF23947"/>
    </source>
</evidence>
<keyword evidence="3" id="KW-1185">Reference proteome</keyword>
<dbReference type="Proteomes" id="UP001142810">
    <property type="component" value="Unassembled WGS sequence"/>
</dbReference>
<reference evidence="2" key="1">
    <citation type="submission" date="2022-11" db="EMBL/GenBank/DDBJ databases">
        <title>Alteromonas sp. nov., isolated from sea water of the Qingdao.</title>
        <authorList>
            <person name="Wang Q."/>
        </authorList>
    </citation>
    <scope>NUCLEOTIDE SEQUENCE</scope>
    <source>
        <strain evidence="2">ASW11-7</strain>
    </source>
</reference>
<gene>
    <name evidence="2" type="ORF">OPS25_04720</name>
</gene>
<name>A0ABT3P4V6_9ALTE</name>
<evidence type="ECO:0000313" key="2">
    <source>
        <dbReference type="EMBL" id="MCW8107801.1"/>
    </source>
</evidence>
<protein>
    <recommendedName>
        <fullName evidence="1">DUF7281 domain-containing protein</fullName>
    </recommendedName>
</protein>
<accession>A0ABT3P4V6</accession>